<dbReference type="Pfam" id="PF14226">
    <property type="entry name" value="DIOX_N"/>
    <property type="match status" value="1"/>
</dbReference>
<dbReference type="SUPFAM" id="SSF51197">
    <property type="entry name" value="Clavaminate synthase-like"/>
    <property type="match status" value="1"/>
</dbReference>
<organism evidence="5 6">
    <name type="scientific">Cherax quadricarinatus</name>
    <name type="common">Australian red claw crayfish</name>
    <dbReference type="NCBI Taxonomy" id="27406"/>
    <lineage>
        <taxon>Eukaryota</taxon>
        <taxon>Metazoa</taxon>
        <taxon>Ecdysozoa</taxon>
        <taxon>Arthropoda</taxon>
        <taxon>Crustacea</taxon>
        <taxon>Multicrustacea</taxon>
        <taxon>Malacostraca</taxon>
        <taxon>Eumalacostraca</taxon>
        <taxon>Eucarida</taxon>
        <taxon>Decapoda</taxon>
        <taxon>Pleocyemata</taxon>
        <taxon>Astacidea</taxon>
        <taxon>Parastacoidea</taxon>
        <taxon>Parastacidae</taxon>
        <taxon>Cherax</taxon>
    </lineage>
</organism>
<gene>
    <name evidence="5" type="ORF">OTU49_000902</name>
</gene>
<reference evidence="5 6" key="1">
    <citation type="journal article" date="2024" name="BMC Genomics">
        <title>Genome assembly of redclaw crayfish (Cherax quadricarinatus) provides insights into its immune adaptation and hypoxia tolerance.</title>
        <authorList>
            <person name="Liu Z."/>
            <person name="Zheng J."/>
            <person name="Li H."/>
            <person name="Fang K."/>
            <person name="Wang S."/>
            <person name="He J."/>
            <person name="Zhou D."/>
            <person name="Weng S."/>
            <person name="Chi M."/>
            <person name="Gu Z."/>
            <person name="He J."/>
            <person name="Li F."/>
            <person name="Wang M."/>
        </authorList>
    </citation>
    <scope>NUCLEOTIDE SEQUENCE [LARGE SCALE GENOMIC DNA]</scope>
    <source>
        <strain evidence="5">ZL_2023a</strain>
    </source>
</reference>
<dbReference type="GO" id="GO:0046872">
    <property type="term" value="F:metal ion binding"/>
    <property type="evidence" value="ECO:0007669"/>
    <property type="project" value="UniProtKB-KW"/>
</dbReference>
<dbReference type="EMBL" id="JARKIK010000002">
    <property type="protein sequence ID" value="KAK8753651.1"/>
    <property type="molecule type" value="Genomic_DNA"/>
</dbReference>
<dbReference type="GO" id="GO:0016491">
    <property type="term" value="F:oxidoreductase activity"/>
    <property type="evidence" value="ECO:0007669"/>
    <property type="project" value="UniProtKB-KW"/>
</dbReference>
<keyword evidence="1" id="KW-0479">Metal-binding</keyword>
<name>A0AAW0YQA5_CHEQU</name>
<proteinExistence type="predicted"/>
<dbReference type="PANTHER" id="PTHR10209">
    <property type="entry name" value="OXIDOREDUCTASE, 2OG-FE II OXYGENASE FAMILY PROTEIN"/>
    <property type="match status" value="1"/>
</dbReference>
<sequence length="208" mass="23188">MMAQTPRGGHEIPLVDMGQLGLGCDNITQEEWQRVAGELHEVFTNIGFAYLSNHGIPSDQLNHVIKSSAAFFDLNEKTKNLFARDPETQQGYVAVDRESLHAESKVHELREAYDLRNIDGIFPDEPVPSLRQAVVSFLQSCQALTTRILVALALGLGLEKNFFTSLHKEICSNNNMSCLRLLHYPPVPDNIPENTIRCGAHTDYGTIT</sequence>
<comment type="caution">
    <text evidence="5">The sequence shown here is derived from an EMBL/GenBank/DDBJ whole genome shotgun (WGS) entry which is preliminary data.</text>
</comment>
<evidence type="ECO:0000259" key="4">
    <source>
        <dbReference type="Pfam" id="PF14226"/>
    </source>
</evidence>
<evidence type="ECO:0000256" key="2">
    <source>
        <dbReference type="ARBA" id="ARBA00023002"/>
    </source>
</evidence>
<dbReference type="Gene3D" id="2.60.120.330">
    <property type="entry name" value="B-lactam Antibiotic, Isopenicillin N Synthase, Chain"/>
    <property type="match status" value="1"/>
</dbReference>
<keyword evidence="3" id="KW-0408">Iron</keyword>
<dbReference type="PANTHER" id="PTHR10209:SF881">
    <property type="entry name" value="FI07970P-RELATED"/>
    <property type="match status" value="1"/>
</dbReference>
<feature type="non-terminal residue" evidence="5">
    <location>
        <position position="208"/>
    </location>
</feature>
<dbReference type="Proteomes" id="UP001445076">
    <property type="component" value="Unassembled WGS sequence"/>
</dbReference>
<dbReference type="InterPro" id="IPR027443">
    <property type="entry name" value="IPNS-like_sf"/>
</dbReference>
<evidence type="ECO:0000256" key="3">
    <source>
        <dbReference type="ARBA" id="ARBA00023004"/>
    </source>
</evidence>
<accession>A0AAW0YQA5</accession>
<dbReference type="InterPro" id="IPR026992">
    <property type="entry name" value="DIOX_N"/>
</dbReference>
<dbReference type="AlphaFoldDB" id="A0AAW0YQA5"/>
<keyword evidence="2" id="KW-0560">Oxidoreductase</keyword>
<evidence type="ECO:0000256" key="1">
    <source>
        <dbReference type="ARBA" id="ARBA00022723"/>
    </source>
</evidence>
<evidence type="ECO:0000313" key="6">
    <source>
        <dbReference type="Proteomes" id="UP001445076"/>
    </source>
</evidence>
<keyword evidence="6" id="KW-1185">Reference proteome</keyword>
<evidence type="ECO:0000313" key="5">
    <source>
        <dbReference type="EMBL" id="KAK8753651.1"/>
    </source>
</evidence>
<feature type="domain" description="Non-haem dioxygenase N-terminal" evidence="4">
    <location>
        <begin position="12"/>
        <end position="117"/>
    </location>
</feature>
<protein>
    <recommendedName>
        <fullName evidence="4">Non-haem dioxygenase N-terminal domain-containing protein</fullName>
    </recommendedName>
</protein>